<protein>
    <submittedName>
        <fullName evidence="4">Class I SAM-dependent methyltransferase</fullName>
    </submittedName>
</protein>
<dbReference type="PANTHER" id="PTHR43861:SF1">
    <property type="entry name" value="TRANS-ACONITATE 2-METHYLTRANSFERASE"/>
    <property type="match status" value="1"/>
</dbReference>
<organism evidence="4 5">
    <name type="scientific">Psychromarinibacter halotolerans</name>
    <dbReference type="NCBI Taxonomy" id="1775175"/>
    <lineage>
        <taxon>Bacteria</taxon>
        <taxon>Pseudomonadati</taxon>
        <taxon>Pseudomonadota</taxon>
        <taxon>Alphaproteobacteria</taxon>
        <taxon>Rhodobacterales</taxon>
        <taxon>Paracoccaceae</taxon>
        <taxon>Psychromarinibacter</taxon>
    </lineage>
</organism>
<reference evidence="5" key="1">
    <citation type="journal article" date="2019" name="Int. J. Syst. Evol. Microbiol.">
        <title>The Global Catalogue of Microorganisms (GCM) 10K type strain sequencing project: providing services to taxonomists for standard genome sequencing and annotation.</title>
        <authorList>
            <consortium name="The Broad Institute Genomics Platform"/>
            <consortium name="The Broad Institute Genome Sequencing Center for Infectious Disease"/>
            <person name="Wu L."/>
            <person name="Ma J."/>
        </authorList>
    </citation>
    <scope>NUCLEOTIDE SEQUENCE [LARGE SCALE GENOMIC DNA]</scope>
    <source>
        <strain evidence="5">KCTC 52366</strain>
    </source>
</reference>
<proteinExistence type="predicted"/>
<gene>
    <name evidence="4" type="ORF">ACFOGP_19005</name>
</gene>
<dbReference type="EMBL" id="JBHRTB010000010">
    <property type="protein sequence ID" value="MFC3144818.1"/>
    <property type="molecule type" value="Genomic_DNA"/>
</dbReference>
<dbReference type="InterPro" id="IPR041698">
    <property type="entry name" value="Methyltransf_25"/>
</dbReference>
<dbReference type="CDD" id="cd02440">
    <property type="entry name" value="AdoMet_MTases"/>
    <property type="match status" value="1"/>
</dbReference>
<feature type="domain" description="Methyltransferase" evidence="3">
    <location>
        <begin position="43"/>
        <end position="131"/>
    </location>
</feature>
<evidence type="ECO:0000256" key="1">
    <source>
        <dbReference type="ARBA" id="ARBA00022603"/>
    </source>
</evidence>
<evidence type="ECO:0000313" key="5">
    <source>
        <dbReference type="Proteomes" id="UP001595632"/>
    </source>
</evidence>
<dbReference type="PANTHER" id="PTHR43861">
    <property type="entry name" value="TRANS-ACONITATE 2-METHYLTRANSFERASE-RELATED"/>
    <property type="match status" value="1"/>
</dbReference>
<keyword evidence="2" id="KW-0808">Transferase</keyword>
<sequence>MRPEDILPTYERVARGYAASRDKTLFERRWLDRMLNFAPGRRVLDIGCGPGRPIAEYLLDRRCVVTGVDGAPAMVALFRQNLPGADCIRSDMRGLNLGRRFDALLAWDSFFHLSPGDQREMFPTFAAHAAPRAVLMFTSGPDAGEPIGRVEGEPVYHASLSPDEYRACLDAAGFDVVDFKPEDPACAGHSVWLARKRRDEDA</sequence>
<name>A0ABV7GX08_9RHOB</name>
<dbReference type="Pfam" id="PF13649">
    <property type="entry name" value="Methyltransf_25"/>
    <property type="match status" value="1"/>
</dbReference>
<evidence type="ECO:0000256" key="2">
    <source>
        <dbReference type="ARBA" id="ARBA00022679"/>
    </source>
</evidence>
<dbReference type="RefSeq" id="WP_275634386.1">
    <property type="nucleotide sequence ID" value="NZ_JARGYD010000009.1"/>
</dbReference>
<evidence type="ECO:0000313" key="4">
    <source>
        <dbReference type="EMBL" id="MFC3144818.1"/>
    </source>
</evidence>
<keyword evidence="1 4" id="KW-0489">Methyltransferase</keyword>
<accession>A0ABV7GX08</accession>
<keyword evidence="5" id="KW-1185">Reference proteome</keyword>
<comment type="caution">
    <text evidence="4">The sequence shown here is derived from an EMBL/GenBank/DDBJ whole genome shotgun (WGS) entry which is preliminary data.</text>
</comment>
<dbReference type="GO" id="GO:0032259">
    <property type="term" value="P:methylation"/>
    <property type="evidence" value="ECO:0007669"/>
    <property type="project" value="UniProtKB-KW"/>
</dbReference>
<dbReference type="GO" id="GO:0008168">
    <property type="term" value="F:methyltransferase activity"/>
    <property type="evidence" value="ECO:0007669"/>
    <property type="project" value="UniProtKB-KW"/>
</dbReference>
<dbReference type="SUPFAM" id="SSF53335">
    <property type="entry name" value="S-adenosyl-L-methionine-dependent methyltransferases"/>
    <property type="match status" value="1"/>
</dbReference>
<dbReference type="Gene3D" id="3.40.50.150">
    <property type="entry name" value="Vaccinia Virus protein VP39"/>
    <property type="match status" value="1"/>
</dbReference>
<evidence type="ECO:0000259" key="3">
    <source>
        <dbReference type="Pfam" id="PF13649"/>
    </source>
</evidence>
<dbReference type="Proteomes" id="UP001595632">
    <property type="component" value="Unassembled WGS sequence"/>
</dbReference>
<dbReference type="InterPro" id="IPR029063">
    <property type="entry name" value="SAM-dependent_MTases_sf"/>
</dbReference>